<dbReference type="OrthoDB" id="9838971at2"/>
<feature type="compositionally biased region" description="Low complexity" evidence="1">
    <location>
        <begin position="182"/>
        <end position="238"/>
    </location>
</feature>
<reference evidence="2 3" key="1">
    <citation type="submission" date="2019-10" db="EMBL/GenBank/DDBJ databases">
        <title>Nocardia macrotermitis sp. nov. and Nocardia aurantia sp. nov., isolated from the gut of fungus growing-termite Macrotermes natalensis.</title>
        <authorList>
            <person name="Benndorf R."/>
            <person name="Schwitalla J."/>
            <person name="Martin K."/>
            <person name="De Beer W."/>
            <person name="Kaster A.-K."/>
            <person name="Vollmers J."/>
            <person name="Poulsen M."/>
            <person name="Beemelmanns C."/>
        </authorList>
    </citation>
    <scope>NUCLEOTIDE SEQUENCE [LARGE SCALE GENOMIC DNA]</scope>
    <source>
        <strain evidence="2 3">RB56</strain>
    </source>
</reference>
<dbReference type="RefSeq" id="WP_153345467.1">
    <property type="nucleotide sequence ID" value="NZ_WEGI01000010.1"/>
</dbReference>
<keyword evidence="3" id="KW-1185">Reference proteome</keyword>
<feature type="compositionally biased region" description="Low complexity" evidence="1">
    <location>
        <begin position="558"/>
        <end position="577"/>
    </location>
</feature>
<evidence type="ECO:0000313" key="3">
    <source>
        <dbReference type="Proteomes" id="UP000431401"/>
    </source>
</evidence>
<feature type="compositionally biased region" description="Basic and acidic residues" evidence="1">
    <location>
        <begin position="670"/>
        <end position="686"/>
    </location>
</feature>
<feature type="compositionally biased region" description="Basic and acidic residues" evidence="1">
    <location>
        <begin position="437"/>
        <end position="460"/>
    </location>
</feature>
<proteinExistence type="predicted"/>
<evidence type="ECO:0000256" key="1">
    <source>
        <dbReference type="SAM" id="MobiDB-lite"/>
    </source>
</evidence>
<feature type="region of interest" description="Disordered" evidence="1">
    <location>
        <begin position="117"/>
        <end position="136"/>
    </location>
</feature>
<name>A0A7K0DTR4_9NOCA</name>
<dbReference type="Proteomes" id="UP000431401">
    <property type="component" value="Unassembled WGS sequence"/>
</dbReference>
<protein>
    <submittedName>
        <fullName evidence="2">Uncharacterized protein</fullName>
    </submittedName>
</protein>
<feature type="compositionally biased region" description="Low complexity" evidence="1">
    <location>
        <begin position="381"/>
        <end position="402"/>
    </location>
</feature>
<dbReference type="AlphaFoldDB" id="A0A7K0DTR4"/>
<accession>A0A7K0DTR4</accession>
<feature type="compositionally biased region" description="Basic and acidic residues" evidence="1">
    <location>
        <begin position="511"/>
        <end position="525"/>
    </location>
</feature>
<feature type="compositionally biased region" description="Basic and acidic residues" evidence="1">
    <location>
        <begin position="470"/>
        <end position="504"/>
    </location>
</feature>
<evidence type="ECO:0000313" key="2">
    <source>
        <dbReference type="EMBL" id="MQY28978.1"/>
    </source>
</evidence>
<comment type="caution">
    <text evidence="2">The sequence shown here is derived from an EMBL/GenBank/DDBJ whole genome shotgun (WGS) entry which is preliminary data.</text>
</comment>
<dbReference type="EMBL" id="WEGI01000010">
    <property type="protein sequence ID" value="MQY28978.1"/>
    <property type="molecule type" value="Genomic_DNA"/>
</dbReference>
<feature type="region of interest" description="Disordered" evidence="1">
    <location>
        <begin position="352"/>
        <end position="733"/>
    </location>
</feature>
<feature type="compositionally biased region" description="Basic and acidic residues" evidence="1">
    <location>
        <begin position="722"/>
        <end position="733"/>
    </location>
</feature>
<feature type="compositionally biased region" description="Basic and acidic residues" evidence="1">
    <location>
        <begin position="644"/>
        <end position="654"/>
    </location>
</feature>
<organism evidence="2 3">
    <name type="scientific">Nocardia aurantia</name>
    <dbReference type="NCBI Taxonomy" id="2585199"/>
    <lineage>
        <taxon>Bacteria</taxon>
        <taxon>Bacillati</taxon>
        <taxon>Actinomycetota</taxon>
        <taxon>Actinomycetes</taxon>
        <taxon>Mycobacteriales</taxon>
        <taxon>Nocardiaceae</taxon>
        <taxon>Nocardia</taxon>
    </lineage>
</organism>
<feature type="compositionally biased region" description="Basic and acidic residues" evidence="1">
    <location>
        <begin position="590"/>
        <end position="603"/>
    </location>
</feature>
<feature type="region of interest" description="Disordered" evidence="1">
    <location>
        <begin position="182"/>
        <end position="280"/>
    </location>
</feature>
<gene>
    <name evidence="2" type="ORF">NRB56_45670</name>
</gene>
<sequence length="733" mass="74287">MPEPGQGPYWSLIVGDHWPQRQWEHLASSVRTAADTFDHGPAEQACRRFDEAVVSSRSLSSIREAMDTRTGDLRELGGALYALTEMLDDFVSITARTRHKILDLYEEAVRRIDTVTAARQRQQASGADRGSGDERADVDAIVDEIRDQVRRVAQSSASAVADAARPHAEQFENLLRRWDPHSTAAPAAAAPAAADPSAGGPSGASAQAPATAGTPFDAASPGAAAAPADAGASTSDATVAPPEVTAPTFDTTVAPPEVAAPGDTAAPGDSVFPGGRTDFDATSIPADPGAAATAVGPIAATADPGGAAYAAGPGAAAVSAGSAMASPTAGLSGLAGLESAAAGAMAGLGAASNATMGASRRERSRGGVAGADTRAGVAGFDGVVTPDPADGPGDADLVGGAVSTPDSAAAQVFSPLSTNPGTASRGAPDEPSAARRTTADHPEPGKSDATRTRANTDETRTGTGKPDATANRRADSADRRATADRPDPGKPDAMRPRADSDETRTGAGKSDATRGDRRTDAERAPTAKRSATSTSHLPEFGSEQRVGGGQGAPGHRSGAPGPDAGRAAPAERAPDAGNRSGARLSVTAPEQRRAGGGHRDAAPDRPGVGVAPTEDRRAGSGGRVSAGERSGSRRTNVSWVAAAGRKDMADKDSGDDGPVTPWTRPVTVDPRLRDSPDEPGERKRAMPEQWAPPATHTGPSHDTPPRPAPERDGRDLSAVGAEADRDAQSSRNR</sequence>